<evidence type="ECO:0000256" key="4">
    <source>
        <dbReference type="ARBA" id="ARBA00022748"/>
    </source>
</evidence>
<feature type="transmembrane region" description="Helical" evidence="7">
    <location>
        <begin position="202"/>
        <end position="219"/>
    </location>
</feature>
<feature type="transmembrane region" description="Helical" evidence="7">
    <location>
        <begin position="78"/>
        <end position="96"/>
    </location>
</feature>
<accession>A0A4R7B639</accession>
<keyword evidence="4" id="KW-0201">Cytochrome c-type biogenesis</keyword>
<dbReference type="PANTHER" id="PTHR31272:SF9">
    <property type="entry name" value="BLL1027 PROTEIN"/>
    <property type="match status" value="1"/>
</dbReference>
<dbReference type="InterPro" id="IPR003834">
    <property type="entry name" value="Cyt_c_assmbl_TM_dom"/>
</dbReference>
<dbReference type="GO" id="GO:0016020">
    <property type="term" value="C:membrane"/>
    <property type="evidence" value="ECO:0007669"/>
    <property type="project" value="UniProtKB-SubCell"/>
</dbReference>
<comment type="subcellular location">
    <subcellularLocation>
        <location evidence="1">Membrane</location>
        <topology evidence="1">Multi-pass membrane protein</topology>
    </subcellularLocation>
</comment>
<dbReference type="EMBL" id="SNZP01000006">
    <property type="protein sequence ID" value="TDR80088.1"/>
    <property type="molecule type" value="Genomic_DNA"/>
</dbReference>
<keyword evidence="5 7" id="KW-1133">Transmembrane helix</keyword>
<evidence type="ECO:0000256" key="2">
    <source>
        <dbReference type="ARBA" id="ARBA00006143"/>
    </source>
</evidence>
<dbReference type="PANTHER" id="PTHR31272">
    <property type="entry name" value="CYTOCHROME C-TYPE BIOGENESIS PROTEIN HI_1454-RELATED"/>
    <property type="match status" value="1"/>
</dbReference>
<keyword evidence="3 7" id="KW-0812">Transmembrane</keyword>
<evidence type="ECO:0000256" key="3">
    <source>
        <dbReference type="ARBA" id="ARBA00022692"/>
    </source>
</evidence>
<evidence type="ECO:0000256" key="6">
    <source>
        <dbReference type="ARBA" id="ARBA00023136"/>
    </source>
</evidence>
<feature type="domain" description="Cytochrome C biogenesis protein transmembrane" evidence="8">
    <location>
        <begin position="11"/>
        <end position="216"/>
    </location>
</feature>
<dbReference type="InterPro" id="IPR051790">
    <property type="entry name" value="Cytochrome_c-biogenesis_DsbD"/>
</dbReference>
<name>A0A4R7B639_9NEIS</name>
<comment type="similarity">
    <text evidence="2">Belongs to the DsbD family.</text>
</comment>
<reference evidence="9 10" key="1">
    <citation type="submission" date="2019-03" db="EMBL/GenBank/DDBJ databases">
        <title>Genomic Encyclopedia of Type Strains, Phase III (KMG-III): the genomes of soil and plant-associated and newly described type strains.</title>
        <authorList>
            <person name="Whitman W."/>
        </authorList>
    </citation>
    <scope>NUCLEOTIDE SEQUENCE [LARGE SCALE GENOMIC DNA]</scope>
    <source>
        <strain evidence="9 10">CECT 8976</strain>
    </source>
</reference>
<dbReference type="GO" id="GO:0017004">
    <property type="term" value="P:cytochrome complex assembly"/>
    <property type="evidence" value="ECO:0007669"/>
    <property type="project" value="UniProtKB-KW"/>
</dbReference>
<dbReference type="OrthoDB" id="9811352at2"/>
<evidence type="ECO:0000313" key="9">
    <source>
        <dbReference type="EMBL" id="TDR80088.1"/>
    </source>
</evidence>
<evidence type="ECO:0000256" key="1">
    <source>
        <dbReference type="ARBA" id="ARBA00004141"/>
    </source>
</evidence>
<feature type="transmembrane region" description="Helical" evidence="7">
    <location>
        <begin position="44"/>
        <end position="66"/>
    </location>
</feature>
<dbReference type="RefSeq" id="WP_133680464.1">
    <property type="nucleotide sequence ID" value="NZ_SNZP01000006.1"/>
</dbReference>
<proteinExistence type="inferred from homology"/>
<evidence type="ECO:0000259" key="8">
    <source>
        <dbReference type="Pfam" id="PF02683"/>
    </source>
</evidence>
<sequence length="242" mass="25503">MDFTLARYGAGFLAGLLTTLSPCVLPLLPVLIGSALAAHRRAPLALALGLALSYVMVGTLLAQAGSSLPLDSAATRQLAAGLLGVFGLILLSAGLARRVASATTGLADFGHRLLDRWRLDGLRGQFVVGLLLGMVWSPCVGPTLGAAIVLAGQGRQLPQVALLMGLFSLGATLPILLLALLSGKWMRQRRDTLLRIGRVGRIFLGVILIAVSLSILSGADRQVEGWLLERTPAWLILLTTRF</sequence>
<dbReference type="AlphaFoldDB" id="A0A4R7B639"/>
<evidence type="ECO:0000256" key="5">
    <source>
        <dbReference type="ARBA" id="ARBA00022989"/>
    </source>
</evidence>
<feature type="transmembrane region" description="Helical" evidence="7">
    <location>
        <begin position="12"/>
        <end position="32"/>
    </location>
</feature>
<dbReference type="Pfam" id="PF02683">
    <property type="entry name" value="DsbD_TM"/>
    <property type="match status" value="1"/>
</dbReference>
<gene>
    <name evidence="9" type="ORF">DFP86_106231</name>
</gene>
<feature type="transmembrane region" description="Helical" evidence="7">
    <location>
        <begin position="126"/>
        <end position="151"/>
    </location>
</feature>
<feature type="transmembrane region" description="Helical" evidence="7">
    <location>
        <begin position="157"/>
        <end position="181"/>
    </location>
</feature>
<evidence type="ECO:0000256" key="7">
    <source>
        <dbReference type="SAM" id="Phobius"/>
    </source>
</evidence>
<comment type="caution">
    <text evidence="9">The sequence shown here is derived from an EMBL/GenBank/DDBJ whole genome shotgun (WGS) entry which is preliminary data.</text>
</comment>
<dbReference type="Proteomes" id="UP000295611">
    <property type="component" value="Unassembled WGS sequence"/>
</dbReference>
<keyword evidence="10" id="KW-1185">Reference proteome</keyword>
<protein>
    <submittedName>
        <fullName evidence="9">Cytochrome c biogenesis protein CcdA</fullName>
    </submittedName>
</protein>
<organism evidence="9 10">
    <name type="scientific">Paludibacterium purpuratum</name>
    <dbReference type="NCBI Taxonomy" id="1144873"/>
    <lineage>
        <taxon>Bacteria</taxon>
        <taxon>Pseudomonadati</taxon>
        <taxon>Pseudomonadota</taxon>
        <taxon>Betaproteobacteria</taxon>
        <taxon>Neisseriales</taxon>
        <taxon>Chromobacteriaceae</taxon>
        <taxon>Paludibacterium</taxon>
    </lineage>
</organism>
<evidence type="ECO:0000313" key="10">
    <source>
        <dbReference type="Proteomes" id="UP000295611"/>
    </source>
</evidence>
<keyword evidence="6 7" id="KW-0472">Membrane</keyword>